<sequence>MPLRHLRGQRSAAYRGTAAALLAAAVLSVAACGSTSSASTVHVGSGPSHGAADMDMGDMSMPTAAPIAEAAPKGTGLAASDNGYIYLPAAASVPAHTPAPFDFHITGPDDHALKRYQPYESELVLFYLVRTDLTGFRQLDPTMRQDGTWTVSLPALQPGSYRTYVTFAAPDSSAGTPLVYTLSAPLTVPGAAANATLPAASSSVVVDGYTLKLSVAPKAGAVVPLTLDVTQKGKPVQYFQRYLDGYAHLTAFRLGDTAFAHLLSTGRAAVAGGNGPLTAEALFPEGGTWRLFVQFETGGTLHQAAFTVNVP</sequence>
<accession>A0A8J7WL73</accession>
<dbReference type="PROSITE" id="PS51257">
    <property type="entry name" value="PROKAR_LIPOPROTEIN"/>
    <property type="match status" value="1"/>
</dbReference>
<reference evidence="2" key="1">
    <citation type="submission" date="2021-04" db="EMBL/GenBank/DDBJ databases">
        <title>Genome based classification of Actinospica acidithermotolerans sp. nov., an actinobacterium isolated from an Indonesian hot spring.</title>
        <authorList>
            <person name="Kusuma A.B."/>
            <person name="Putra K.E."/>
            <person name="Nafisah S."/>
            <person name="Loh J."/>
            <person name="Nouioui I."/>
            <person name="Goodfellow M."/>
        </authorList>
    </citation>
    <scope>NUCLEOTIDE SEQUENCE</scope>
    <source>
        <strain evidence="2">DSM 45618</strain>
    </source>
</reference>
<dbReference type="Proteomes" id="UP000677913">
    <property type="component" value="Unassembled WGS sequence"/>
</dbReference>
<gene>
    <name evidence="2" type="ORF">KGA66_07515</name>
</gene>
<feature type="signal peptide" evidence="1">
    <location>
        <begin position="1"/>
        <end position="30"/>
    </location>
</feature>
<evidence type="ECO:0000256" key="1">
    <source>
        <dbReference type="SAM" id="SignalP"/>
    </source>
</evidence>
<dbReference type="AlphaFoldDB" id="A0A8J7WL73"/>
<dbReference type="EMBL" id="JAGSXH010000017">
    <property type="protein sequence ID" value="MBS2962885.1"/>
    <property type="molecule type" value="Genomic_DNA"/>
</dbReference>
<comment type="caution">
    <text evidence="2">The sequence shown here is derived from an EMBL/GenBank/DDBJ whole genome shotgun (WGS) entry which is preliminary data.</text>
</comment>
<evidence type="ECO:0008006" key="4">
    <source>
        <dbReference type="Google" id="ProtNLM"/>
    </source>
</evidence>
<protein>
    <recommendedName>
        <fullName evidence="4">Secreted protein</fullName>
    </recommendedName>
</protein>
<evidence type="ECO:0000313" key="3">
    <source>
        <dbReference type="Proteomes" id="UP000677913"/>
    </source>
</evidence>
<keyword evidence="1" id="KW-0732">Signal</keyword>
<organism evidence="2 3">
    <name type="scientific">Actinocrinis puniceicyclus</name>
    <dbReference type="NCBI Taxonomy" id="977794"/>
    <lineage>
        <taxon>Bacteria</taxon>
        <taxon>Bacillati</taxon>
        <taxon>Actinomycetota</taxon>
        <taxon>Actinomycetes</taxon>
        <taxon>Catenulisporales</taxon>
        <taxon>Actinospicaceae</taxon>
        <taxon>Actinocrinis</taxon>
    </lineage>
</organism>
<name>A0A8J7WL73_9ACTN</name>
<keyword evidence="3" id="KW-1185">Reference proteome</keyword>
<feature type="chain" id="PRO_5039042080" description="Secreted protein" evidence="1">
    <location>
        <begin position="31"/>
        <end position="311"/>
    </location>
</feature>
<proteinExistence type="predicted"/>
<evidence type="ECO:0000313" key="2">
    <source>
        <dbReference type="EMBL" id="MBS2962885.1"/>
    </source>
</evidence>
<dbReference type="RefSeq" id="WP_211466043.1">
    <property type="nucleotide sequence ID" value="NZ_JAGSXH010000017.1"/>
</dbReference>